<dbReference type="InterPro" id="IPR050925">
    <property type="entry name" value="Rhomboid_protease_S54"/>
</dbReference>
<reference evidence="12 13" key="1">
    <citation type="submission" date="2020-02" db="EMBL/GenBank/DDBJ databases">
        <title>Shewanella WXL01 sp. nov., a marine bacterium isolated from green algae in Luhuitou Fringing Reef (Northern South China Sea).</title>
        <authorList>
            <person name="Wang X."/>
        </authorList>
    </citation>
    <scope>NUCLEOTIDE SEQUENCE [LARGE SCALE GENOMIC DNA]</scope>
    <source>
        <strain evidence="12 13">MCCC 1A01895</strain>
    </source>
</reference>
<keyword evidence="8 9" id="KW-0472">Membrane</keyword>
<evidence type="ECO:0000256" key="4">
    <source>
        <dbReference type="ARBA" id="ARBA00022519"/>
    </source>
</evidence>
<evidence type="ECO:0000256" key="6">
    <source>
        <dbReference type="ARBA" id="ARBA00022801"/>
    </source>
</evidence>
<keyword evidence="3" id="KW-1003">Cell membrane</keyword>
<feature type="domain" description="Peptidase S54 GlpG peptidase N-terminal" evidence="11">
    <location>
        <begin position="1"/>
        <end position="83"/>
    </location>
</feature>
<comment type="subcellular location">
    <subcellularLocation>
        <location evidence="1">Membrane</location>
        <topology evidence="1">Multi-pass membrane protein</topology>
    </subcellularLocation>
</comment>
<keyword evidence="4" id="KW-0997">Cell inner membrane</keyword>
<keyword evidence="12" id="KW-0645">Protease</keyword>
<gene>
    <name evidence="12" type="primary">glpG</name>
    <name evidence="12" type="ORF">G3R48_11600</name>
</gene>
<accession>A0ABS5I3M3</accession>
<protein>
    <submittedName>
        <fullName evidence="12">Rhomboid family intramembrane serine protease GlpG</fullName>
        <ecNumber evidence="12">3.4.21.105</ecNumber>
    </submittedName>
</protein>
<dbReference type="GO" id="GO:0008233">
    <property type="term" value="F:peptidase activity"/>
    <property type="evidence" value="ECO:0007669"/>
    <property type="project" value="UniProtKB-KW"/>
</dbReference>
<dbReference type="Pfam" id="PF01694">
    <property type="entry name" value="Rhomboid"/>
    <property type="match status" value="1"/>
</dbReference>
<organism evidence="12 13">
    <name type="scientific">Shewanella intestini</name>
    <dbReference type="NCBI Taxonomy" id="2017544"/>
    <lineage>
        <taxon>Bacteria</taxon>
        <taxon>Pseudomonadati</taxon>
        <taxon>Pseudomonadota</taxon>
        <taxon>Gammaproteobacteria</taxon>
        <taxon>Alteromonadales</taxon>
        <taxon>Shewanellaceae</taxon>
        <taxon>Shewanella</taxon>
    </lineage>
</organism>
<keyword evidence="6 12" id="KW-0378">Hydrolase</keyword>
<dbReference type="PANTHER" id="PTHR43731">
    <property type="entry name" value="RHOMBOID PROTEASE"/>
    <property type="match status" value="1"/>
</dbReference>
<name>A0ABS5I3M3_9GAMM</name>
<dbReference type="SUPFAM" id="SSF144091">
    <property type="entry name" value="Rhomboid-like"/>
    <property type="match status" value="1"/>
</dbReference>
<feature type="transmembrane region" description="Helical" evidence="9">
    <location>
        <begin position="143"/>
        <end position="165"/>
    </location>
</feature>
<dbReference type="InterPro" id="IPR035952">
    <property type="entry name" value="Rhomboid-like_sf"/>
</dbReference>
<dbReference type="EC" id="3.4.21.105" evidence="12"/>
<dbReference type="PANTHER" id="PTHR43731:SF14">
    <property type="entry name" value="PRESENILIN-ASSOCIATED RHOMBOID-LIKE PROTEIN, MITOCHONDRIAL"/>
    <property type="match status" value="1"/>
</dbReference>
<evidence type="ECO:0000259" key="10">
    <source>
        <dbReference type="Pfam" id="PF01694"/>
    </source>
</evidence>
<evidence type="ECO:0000259" key="11">
    <source>
        <dbReference type="Pfam" id="PF12122"/>
    </source>
</evidence>
<feature type="domain" description="Peptidase S54 rhomboid" evidence="10">
    <location>
        <begin position="138"/>
        <end position="274"/>
    </location>
</feature>
<keyword evidence="13" id="KW-1185">Reference proteome</keyword>
<evidence type="ECO:0000256" key="9">
    <source>
        <dbReference type="SAM" id="Phobius"/>
    </source>
</evidence>
<dbReference type="NCBIfam" id="TIGR04239">
    <property type="entry name" value="rhombo_GlpG"/>
    <property type="match status" value="1"/>
</dbReference>
<dbReference type="InterPro" id="IPR023662">
    <property type="entry name" value="Rhomboid_protease_GlpG"/>
</dbReference>
<comment type="caution">
    <text evidence="12">The sequence shown here is derived from an EMBL/GenBank/DDBJ whole genome shotgun (WGS) entry which is preliminary data.</text>
</comment>
<feature type="transmembrane region" description="Helical" evidence="9">
    <location>
        <begin position="202"/>
        <end position="220"/>
    </location>
</feature>
<dbReference type="Pfam" id="PF12122">
    <property type="entry name" value="Rhomboid_N"/>
    <property type="match status" value="1"/>
</dbReference>
<dbReference type="Gene3D" id="3.30.70.2350">
    <property type="match status" value="1"/>
</dbReference>
<dbReference type="RefSeq" id="WP_153665964.1">
    <property type="nucleotide sequence ID" value="NZ_JAAIKR010000011.1"/>
</dbReference>
<keyword evidence="5 9" id="KW-0812">Transmembrane</keyword>
<evidence type="ECO:0000256" key="8">
    <source>
        <dbReference type="ARBA" id="ARBA00023136"/>
    </source>
</evidence>
<evidence type="ECO:0000256" key="2">
    <source>
        <dbReference type="ARBA" id="ARBA00009045"/>
    </source>
</evidence>
<dbReference type="GO" id="GO:0006508">
    <property type="term" value="P:proteolysis"/>
    <property type="evidence" value="ECO:0007669"/>
    <property type="project" value="UniProtKB-KW"/>
</dbReference>
<evidence type="ECO:0000313" key="13">
    <source>
        <dbReference type="Proteomes" id="UP000811844"/>
    </source>
</evidence>
<evidence type="ECO:0000256" key="1">
    <source>
        <dbReference type="ARBA" id="ARBA00004141"/>
    </source>
</evidence>
<proteinExistence type="inferred from homology"/>
<evidence type="ECO:0000256" key="7">
    <source>
        <dbReference type="ARBA" id="ARBA00022989"/>
    </source>
</evidence>
<feature type="transmembrane region" description="Helical" evidence="9">
    <location>
        <begin position="177"/>
        <end position="196"/>
    </location>
</feature>
<dbReference type="InterPro" id="IPR022764">
    <property type="entry name" value="Peptidase_S54_rhomboid_dom"/>
</dbReference>
<comment type="similarity">
    <text evidence="2">Belongs to the peptidase S54 family.</text>
</comment>
<dbReference type="InterPro" id="IPR038236">
    <property type="entry name" value="GlpG_N_sf"/>
</dbReference>
<dbReference type="EMBL" id="JAAIKR010000011">
    <property type="protein sequence ID" value="MBR9728621.1"/>
    <property type="molecule type" value="Genomic_DNA"/>
</dbReference>
<dbReference type="Proteomes" id="UP000811844">
    <property type="component" value="Unassembled WGS sequence"/>
</dbReference>
<dbReference type="Gene3D" id="1.20.1540.10">
    <property type="entry name" value="Rhomboid-like"/>
    <property type="match status" value="1"/>
</dbReference>
<evidence type="ECO:0000256" key="5">
    <source>
        <dbReference type="ARBA" id="ARBA00022692"/>
    </source>
</evidence>
<keyword evidence="7 9" id="KW-1133">Transmembrane helix</keyword>
<sequence length="282" mass="31365">MIEIGLLPNARMAQAFIDYLKGLDIICSSIPDPQGVKLFIEHQQDEAIALRELALFLQHPADSKYRQASWDNGSSQIKFNYGSGGLGLLQQFITGGGPLTLITVLVCVLIYIAMNIGFANPVYESLSFFNATANNNYSEFWRIFTPSLMHFSIMHVSFNLLWWWYLGGKIENKLGMAPLMFLLVVGGTLPSVLQYFVSGPNFGGLSGVVYAVVGYTWLMGKRQPYKGIWLPDSYMVFMMIWLVLGFTDILGMPIANGAHMGGLVVGLLQALFDSRERHASNK</sequence>
<feature type="transmembrane region" description="Helical" evidence="9">
    <location>
        <begin position="99"/>
        <end position="123"/>
    </location>
</feature>
<dbReference type="InterPro" id="IPR022732">
    <property type="entry name" value="Peptidase_S54_GlpG_N"/>
</dbReference>
<evidence type="ECO:0000313" key="12">
    <source>
        <dbReference type="EMBL" id="MBR9728621.1"/>
    </source>
</evidence>
<evidence type="ECO:0000256" key="3">
    <source>
        <dbReference type="ARBA" id="ARBA00022475"/>
    </source>
</evidence>